<accession>F8QF57</accession>
<dbReference type="InterPro" id="IPR036870">
    <property type="entry name" value="Ribosomal_bS18_sf"/>
</dbReference>
<evidence type="ECO:0000256" key="2">
    <source>
        <dbReference type="ARBA" id="ARBA00022980"/>
    </source>
</evidence>
<proteinExistence type="inferred from homology"/>
<evidence type="ECO:0000313" key="7">
    <source>
        <dbReference type="Proteomes" id="UP000008063"/>
    </source>
</evidence>
<evidence type="ECO:0000256" key="1">
    <source>
        <dbReference type="ARBA" id="ARBA00005589"/>
    </source>
</evidence>
<dbReference type="OrthoDB" id="21463at2759"/>
<reference evidence="7" key="1">
    <citation type="journal article" date="2011" name="Science">
        <title>The plant cell wall-decomposing machinery underlies the functional diversity of forest fungi.</title>
        <authorList>
            <person name="Eastwood D.C."/>
            <person name="Floudas D."/>
            <person name="Binder M."/>
            <person name="Majcherczyk A."/>
            <person name="Schneider P."/>
            <person name="Aerts A."/>
            <person name="Asiegbu F.O."/>
            <person name="Baker S.E."/>
            <person name="Barry K."/>
            <person name="Bendiksby M."/>
            <person name="Blumentritt M."/>
            <person name="Coutinho P.M."/>
            <person name="Cullen D."/>
            <person name="de Vries R.P."/>
            <person name="Gathman A."/>
            <person name="Goodell B."/>
            <person name="Henrissat B."/>
            <person name="Ihrmark K."/>
            <person name="Kauserud H."/>
            <person name="Kohler A."/>
            <person name="LaButti K."/>
            <person name="Lapidus A."/>
            <person name="Lavin J.L."/>
            <person name="Lee Y.-H."/>
            <person name="Lindquist E."/>
            <person name="Lilly W."/>
            <person name="Lucas S."/>
            <person name="Morin E."/>
            <person name="Murat C."/>
            <person name="Oguiza J.A."/>
            <person name="Park J."/>
            <person name="Pisabarro A.G."/>
            <person name="Riley R."/>
            <person name="Rosling A."/>
            <person name="Salamov A."/>
            <person name="Schmidt O."/>
            <person name="Schmutz J."/>
            <person name="Skrede I."/>
            <person name="Stenlid J."/>
            <person name="Wiebenga A."/>
            <person name="Xie X."/>
            <person name="Kuees U."/>
            <person name="Hibbett D.S."/>
            <person name="Hoffmeister D."/>
            <person name="Hoegberg N."/>
            <person name="Martin F."/>
            <person name="Grigoriev I.V."/>
            <person name="Watkinson S.C."/>
        </authorList>
    </citation>
    <scope>NUCLEOTIDE SEQUENCE [LARGE SCALE GENOMIC DNA]</scope>
    <source>
        <strain evidence="7">strain S7.3</strain>
    </source>
</reference>
<protein>
    <recommendedName>
        <fullName evidence="4">Small ribosomal subunit protein bS18m</fullName>
    </recommendedName>
</protein>
<dbReference type="Gene3D" id="4.10.640.10">
    <property type="entry name" value="Ribosomal protein S18"/>
    <property type="match status" value="1"/>
</dbReference>
<dbReference type="Pfam" id="PF01084">
    <property type="entry name" value="Ribosomal_S18"/>
    <property type="match status" value="1"/>
</dbReference>
<dbReference type="PANTHER" id="PTHR13479">
    <property type="entry name" value="30S RIBOSOMAL PROTEIN S18"/>
    <property type="match status" value="1"/>
</dbReference>
<dbReference type="Proteomes" id="UP000008063">
    <property type="component" value="Unassembled WGS sequence"/>
</dbReference>
<dbReference type="PANTHER" id="PTHR13479:SF40">
    <property type="entry name" value="SMALL RIBOSOMAL SUBUNIT PROTEIN BS18M"/>
    <property type="match status" value="1"/>
</dbReference>
<dbReference type="NCBIfam" id="TIGR00165">
    <property type="entry name" value="S18"/>
    <property type="match status" value="1"/>
</dbReference>
<sequence>MFSALRSFACRPIRTKPSVPVSARFVSNAPPKSDAKTLNDILDEAAKKTELERSAAANLDHLWKQQGERKKFTAGMFTRPHYFTRDHRYKKTPMRPKPALVGPGRREARRQDVFYQLGIDPLHESQNAALLSAFVTEMGKIRPRTQTGLTTKTQRRLGKAIRRAKMMGVIPWLSRARTGHWQR</sequence>
<dbReference type="GO" id="GO:0070181">
    <property type="term" value="F:small ribosomal subunit rRNA binding"/>
    <property type="evidence" value="ECO:0007669"/>
    <property type="project" value="TreeGrafter"/>
</dbReference>
<dbReference type="SUPFAM" id="SSF46911">
    <property type="entry name" value="Ribosomal protein S18"/>
    <property type="match status" value="1"/>
</dbReference>
<dbReference type="EMBL" id="GL945495">
    <property type="protein sequence ID" value="EGN93016.1"/>
    <property type="molecule type" value="Genomic_DNA"/>
</dbReference>
<dbReference type="GO" id="GO:0032543">
    <property type="term" value="P:mitochondrial translation"/>
    <property type="evidence" value="ECO:0007669"/>
    <property type="project" value="TreeGrafter"/>
</dbReference>
<keyword evidence="7" id="KW-1185">Reference proteome</keyword>
<organism evidence="7">
    <name type="scientific">Serpula lacrymans var. lacrymans (strain S7.3)</name>
    <name type="common">Dry rot fungus</name>
    <dbReference type="NCBI Taxonomy" id="936435"/>
    <lineage>
        <taxon>Eukaryota</taxon>
        <taxon>Fungi</taxon>
        <taxon>Dikarya</taxon>
        <taxon>Basidiomycota</taxon>
        <taxon>Agaricomycotina</taxon>
        <taxon>Agaricomycetes</taxon>
        <taxon>Agaricomycetidae</taxon>
        <taxon>Boletales</taxon>
        <taxon>Coniophorineae</taxon>
        <taxon>Serpulaceae</taxon>
        <taxon>Serpula</taxon>
    </lineage>
</organism>
<name>F8QF57_SERL3</name>
<dbReference type="eggNOG" id="KOG3162">
    <property type="taxonomic scope" value="Eukaryota"/>
</dbReference>
<evidence type="ECO:0000256" key="5">
    <source>
        <dbReference type="RuleBase" id="RU003910"/>
    </source>
</evidence>
<dbReference type="STRING" id="936435.F8QF57"/>
<dbReference type="GO" id="GO:0003735">
    <property type="term" value="F:structural constituent of ribosome"/>
    <property type="evidence" value="ECO:0007669"/>
    <property type="project" value="InterPro"/>
</dbReference>
<evidence type="ECO:0000256" key="3">
    <source>
        <dbReference type="ARBA" id="ARBA00023274"/>
    </source>
</evidence>
<comment type="similarity">
    <text evidence="1 5">Belongs to the bacterial ribosomal protein bS18 family.</text>
</comment>
<evidence type="ECO:0000256" key="4">
    <source>
        <dbReference type="ARBA" id="ARBA00035264"/>
    </source>
</evidence>
<dbReference type="AlphaFoldDB" id="F8QF57"/>
<dbReference type="GO" id="GO:0005763">
    <property type="term" value="C:mitochondrial small ribosomal subunit"/>
    <property type="evidence" value="ECO:0007669"/>
    <property type="project" value="TreeGrafter"/>
</dbReference>
<dbReference type="OMA" id="RARTGHW"/>
<dbReference type="InParanoid" id="F8QF57"/>
<gene>
    <name evidence="6" type="ORF">SERLA73DRAFT_190148</name>
</gene>
<dbReference type="InterPro" id="IPR001648">
    <property type="entry name" value="Ribosomal_bS18"/>
</dbReference>
<dbReference type="PRINTS" id="PR00974">
    <property type="entry name" value="RIBOSOMALS18"/>
</dbReference>
<keyword evidence="2 5" id="KW-0689">Ribosomal protein</keyword>
<keyword evidence="3 5" id="KW-0687">Ribonucleoprotein</keyword>
<evidence type="ECO:0000313" key="6">
    <source>
        <dbReference type="EMBL" id="EGN93016.1"/>
    </source>
</evidence>
<dbReference type="HOGENOM" id="CLU_110814_1_0_1"/>